<reference evidence="2" key="1">
    <citation type="submission" date="2016-10" db="EMBL/GenBank/DDBJ databases">
        <authorList>
            <person name="Varghese N."/>
            <person name="Submissions S."/>
        </authorList>
    </citation>
    <scope>NUCLEOTIDE SEQUENCE [LARGE SCALE GENOMIC DNA]</scope>
    <source>
        <strain evidence="2">DSM 18130</strain>
    </source>
</reference>
<sequence length="69" mass="7660">MTIIAHPKNKKQAAAIEAVLKALDVSFQKEEASPYHPEFVAKIKSRAASAEKGNTTRIKDPKNIWESIL</sequence>
<evidence type="ECO:0000313" key="1">
    <source>
        <dbReference type="EMBL" id="SFA37845.1"/>
    </source>
</evidence>
<dbReference type="InterPro" id="IPR020271">
    <property type="entry name" value="Uncharacterised_MJ1172"/>
</dbReference>
<evidence type="ECO:0000313" key="2">
    <source>
        <dbReference type="Proteomes" id="UP000198836"/>
    </source>
</evidence>
<dbReference type="RefSeq" id="WP_090978927.1">
    <property type="nucleotide sequence ID" value="NZ_FOJM01000001.1"/>
</dbReference>
<name>A0A1I0SEC2_9SPHI</name>
<dbReference type="OrthoDB" id="827255at2"/>
<accession>A0A1I0SEC2</accession>
<protein>
    <submittedName>
        <fullName evidence="1">Uncharacterized protein</fullName>
    </submittedName>
</protein>
<dbReference type="Pfam" id="PF10884">
    <property type="entry name" value="DUF2683"/>
    <property type="match status" value="1"/>
</dbReference>
<proteinExistence type="predicted"/>
<keyword evidence="2" id="KW-1185">Reference proteome</keyword>
<gene>
    <name evidence="1" type="ORF">SAMN04488511_10139</name>
</gene>
<dbReference type="Proteomes" id="UP000198836">
    <property type="component" value="Unassembled WGS sequence"/>
</dbReference>
<dbReference type="AlphaFoldDB" id="A0A1I0SEC2"/>
<organism evidence="1 2">
    <name type="scientific">Pedobacter suwonensis</name>
    <dbReference type="NCBI Taxonomy" id="332999"/>
    <lineage>
        <taxon>Bacteria</taxon>
        <taxon>Pseudomonadati</taxon>
        <taxon>Bacteroidota</taxon>
        <taxon>Sphingobacteriia</taxon>
        <taxon>Sphingobacteriales</taxon>
        <taxon>Sphingobacteriaceae</taxon>
        <taxon>Pedobacter</taxon>
    </lineage>
</organism>
<dbReference type="STRING" id="332999.SAMN04488511_10139"/>
<dbReference type="EMBL" id="FOJM01000001">
    <property type="protein sequence ID" value="SFA37845.1"/>
    <property type="molecule type" value="Genomic_DNA"/>
</dbReference>